<dbReference type="Gene3D" id="1.10.510.10">
    <property type="entry name" value="Transferase(Phosphotransferase) domain 1"/>
    <property type="match status" value="1"/>
</dbReference>
<keyword evidence="2" id="KW-0067">ATP-binding</keyword>
<organism evidence="4 5">
    <name type="scientific">Saccharothrix variisporea</name>
    <dbReference type="NCBI Taxonomy" id="543527"/>
    <lineage>
        <taxon>Bacteria</taxon>
        <taxon>Bacillati</taxon>
        <taxon>Actinomycetota</taxon>
        <taxon>Actinomycetes</taxon>
        <taxon>Pseudonocardiales</taxon>
        <taxon>Pseudonocardiaceae</taxon>
        <taxon>Saccharothrix</taxon>
    </lineage>
</organism>
<dbReference type="InterPro" id="IPR008266">
    <property type="entry name" value="Tyr_kinase_AS"/>
</dbReference>
<feature type="binding site" evidence="2">
    <location>
        <position position="57"/>
    </location>
    <ligand>
        <name>ATP</name>
        <dbReference type="ChEBI" id="CHEBI:30616"/>
    </ligand>
</feature>
<dbReference type="InterPro" id="IPR027417">
    <property type="entry name" value="P-loop_NTPase"/>
</dbReference>
<dbReference type="InterPro" id="IPR011990">
    <property type="entry name" value="TPR-like_helical_dom_sf"/>
</dbReference>
<dbReference type="InterPro" id="IPR019734">
    <property type="entry name" value="TPR_rpt"/>
</dbReference>
<dbReference type="InterPro" id="IPR011009">
    <property type="entry name" value="Kinase-like_dom_sf"/>
</dbReference>
<evidence type="ECO:0000313" key="4">
    <source>
        <dbReference type="EMBL" id="RKT75076.1"/>
    </source>
</evidence>
<dbReference type="OrthoDB" id="3362145at2"/>
<dbReference type="Pfam" id="PF00069">
    <property type="entry name" value="Pkinase"/>
    <property type="match status" value="1"/>
</dbReference>
<dbReference type="PROSITE" id="PS50005">
    <property type="entry name" value="TPR"/>
    <property type="match status" value="1"/>
</dbReference>
<protein>
    <submittedName>
        <fullName evidence="4">NB-ARC domain-containing protein</fullName>
    </submittedName>
</protein>
<accession>A0A495XQB7</accession>
<dbReference type="PROSITE" id="PS00109">
    <property type="entry name" value="PROTEIN_KINASE_TYR"/>
    <property type="match status" value="1"/>
</dbReference>
<proteinExistence type="predicted"/>
<dbReference type="PANTHER" id="PTHR47691:SF3">
    <property type="entry name" value="HTH-TYPE TRANSCRIPTIONAL REGULATOR RV0890C-RELATED"/>
    <property type="match status" value="1"/>
</dbReference>
<dbReference type="InterPro" id="IPR000719">
    <property type="entry name" value="Prot_kinase_dom"/>
</dbReference>
<keyword evidence="1" id="KW-0802">TPR repeat</keyword>
<dbReference type="SUPFAM" id="SSF48452">
    <property type="entry name" value="TPR-like"/>
    <property type="match status" value="2"/>
</dbReference>
<evidence type="ECO:0000259" key="3">
    <source>
        <dbReference type="PROSITE" id="PS50011"/>
    </source>
</evidence>
<keyword evidence="5" id="KW-1185">Reference proteome</keyword>
<evidence type="ECO:0000256" key="2">
    <source>
        <dbReference type="PROSITE-ProRule" id="PRU10141"/>
    </source>
</evidence>
<keyword evidence="2" id="KW-0547">Nucleotide-binding</keyword>
<dbReference type="Pfam" id="PF13424">
    <property type="entry name" value="TPR_12"/>
    <property type="match status" value="1"/>
</dbReference>
<dbReference type="Proteomes" id="UP000272729">
    <property type="component" value="Unassembled WGS sequence"/>
</dbReference>
<dbReference type="Gene3D" id="3.40.50.300">
    <property type="entry name" value="P-loop containing nucleotide triphosphate hydrolases"/>
    <property type="match status" value="1"/>
</dbReference>
<dbReference type="InterPro" id="IPR017441">
    <property type="entry name" value="Protein_kinase_ATP_BS"/>
</dbReference>
<dbReference type="EMBL" id="RBXR01000001">
    <property type="protein sequence ID" value="RKT75076.1"/>
    <property type="molecule type" value="Genomic_DNA"/>
</dbReference>
<feature type="repeat" description="TPR" evidence="1">
    <location>
        <begin position="842"/>
        <end position="875"/>
    </location>
</feature>
<dbReference type="Gene3D" id="1.25.40.10">
    <property type="entry name" value="Tetratricopeptide repeat domain"/>
    <property type="match status" value="1"/>
</dbReference>
<dbReference type="PROSITE" id="PS50011">
    <property type="entry name" value="PROTEIN_KINASE_DOM"/>
    <property type="match status" value="1"/>
</dbReference>
<dbReference type="AlphaFoldDB" id="A0A495XQB7"/>
<evidence type="ECO:0000256" key="1">
    <source>
        <dbReference type="PROSITE-ProRule" id="PRU00339"/>
    </source>
</evidence>
<dbReference type="GO" id="GO:0043531">
    <property type="term" value="F:ADP binding"/>
    <property type="evidence" value="ECO:0007669"/>
    <property type="project" value="InterPro"/>
</dbReference>
<dbReference type="SUPFAM" id="SSF56112">
    <property type="entry name" value="Protein kinase-like (PK-like)"/>
    <property type="match status" value="1"/>
</dbReference>
<reference evidence="4 5" key="1">
    <citation type="submission" date="2018-10" db="EMBL/GenBank/DDBJ databases">
        <title>Sequencing the genomes of 1000 actinobacteria strains.</title>
        <authorList>
            <person name="Klenk H.-P."/>
        </authorList>
    </citation>
    <scope>NUCLEOTIDE SEQUENCE [LARGE SCALE GENOMIC DNA]</scope>
    <source>
        <strain evidence="4 5">DSM 43911</strain>
    </source>
</reference>
<gene>
    <name evidence="4" type="ORF">DFJ66_8453</name>
</gene>
<dbReference type="CDD" id="cd14014">
    <property type="entry name" value="STKc_PknB_like"/>
    <property type="match status" value="1"/>
</dbReference>
<evidence type="ECO:0000313" key="5">
    <source>
        <dbReference type="Proteomes" id="UP000272729"/>
    </source>
</evidence>
<dbReference type="Gene3D" id="3.30.200.20">
    <property type="entry name" value="Phosphorylase Kinase, domain 1"/>
    <property type="match status" value="1"/>
</dbReference>
<feature type="domain" description="Protein kinase" evidence="3">
    <location>
        <begin position="28"/>
        <end position="278"/>
    </location>
</feature>
<dbReference type="GO" id="GO:0005524">
    <property type="term" value="F:ATP binding"/>
    <property type="evidence" value="ECO:0007669"/>
    <property type="project" value="UniProtKB-UniRule"/>
</dbReference>
<dbReference type="PANTHER" id="PTHR47691">
    <property type="entry name" value="REGULATOR-RELATED"/>
    <property type="match status" value="1"/>
</dbReference>
<dbReference type="PROSITE" id="PS00107">
    <property type="entry name" value="PROTEIN_KINASE_ATP"/>
    <property type="match status" value="1"/>
</dbReference>
<dbReference type="SMART" id="SM00028">
    <property type="entry name" value="TPR"/>
    <property type="match status" value="5"/>
</dbReference>
<name>A0A495XQB7_9PSEU</name>
<dbReference type="GO" id="GO:0004672">
    <property type="term" value="F:protein kinase activity"/>
    <property type="evidence" value="ECO:0007669"/>
    <property type="project" value="InterPro"/>
</dbReference>
<comment type="caution">
    <text evidence="4">The sequence shown here is derived from an EMBL/GenBank/DDBJ whole genome shotgun (WGS) entry which is preliminary data.</text>
</comment>
<sequence length="931" mass="99810">MAARSPSTTPPGDYPGTVRSGDVVAGRYRLEEVVGRGGMGEVWRAADLELRRVVALKQATTGDGDGVRREARIGAGLHHPHVISVFDVVVENGVRWLVMEHLPARSLAEVVRTDGPLSPRVAASVGAQVADALSAMHAKGMVHRDITLANVLVTADGTAKLADLGVAVWSEVTLTGTARLAGTPGYLAPEVLRGHPATAASDMFALGTTLSAAVEGNAEGTGPLAVVLSALVDPDPRRRPTAAEVRWQLSRFAGGTGEPTPVGGTVPRQLPAPTHDFVGREAELALLAALVDEPAANGGPVVITTVAGGGGVGKTALAVHWAHRVADRFPDGQLYLDLRGFAPSGAPMVPGEAVRTLLDSFRVPTERIPSGLDAQAALYRSLLAGRRMLVLLDNARDADQVRPLLPGTAGCLVVVTSRNQLTGLVTGHAARHVPIDVLPEPEARALLVARLGADRVAAEPRAVDELLAHCGGLPLALSIVAGRVQTDPHLPLSTVAAELREERLSALDDDDPAVSLPTVLSWSYDALTPDQTRVLGLLAVAPGPDIALPAAVNLVGLPVARTRAVLRGLRRMSLVDQDIAGRYRMHDLVRQYAVDRAERDLPRADREAALRRLVGYYLHTAHTAEQLIPPPRPPIDLGLPAPAHRRPLADEAEALAWFAAEHACLLAAQRLAAAQGWHEAVWQAAWTLSRFHQRKAHHHDDLAVWEAAVRAAAHLDGPAVHAAVHRRLGHALVWTGRVEESFDHLHQALTWAERAGDRHEQAHAHQTLAVHWAQRGEDERALTHSAAALDLFRALGEPVWEAVALNGAGFLHARLGDFEKAREYCEASLRLSARHANREGEAEALDSLGYIAHQTGDHLRAVDHYRRALDILRDLGDNHMHAYALRALGHPLTALGRHDEARAVWRQALALFEGLPRASDVEEVRRLLGLD</sequence>
<dbReference type="SUPFAM" id="SSF52540">
    <property type="entry name" value="P-loop containing nucleoside triphosphate hydrolases"/>
    <property type="match status" value="1"/>
</dbReference>
<dbReference type="PRINTS" id="PR00364">
    <property type="entry name" value="DISEASERSIST"/>
</dbReference>